<reference evidence="1 2" key="1">
    <citation type="submission" date="2016-07" db="EMBL/GenBank/DDBJ databases">
        <title>Multiple horizontal gene transfer events from other fungi enriched the ability of initially mycotrophic Trichoderma (Ascomycota) to feed on dead plant biomass.</title>
        <authorList>
            <consortium name="DOE Joint Genome Institute"/>
            <person name="Aerts A."/>
            <person name="Atanasova L."/>
            <person name="Chenthamara K."/>
            <person name="Zhang J."/>
            <person name="Grujic M."/>
            <person name="Henrissat B."/>
            <person name="Kuo A."/>
            <person name="Salamov A."/>
            <person name="Lipzen A."/>
            <person name="Labutti K."/>
            <person name="Barry K."/>
            <person name="Miao Y."/>
            <person name="Rahimi M.J."/>
            <person name="Shen Q."/>
            <person name="Grigoriev I.V."/>
            <person name="Kubicek C.P."/>
            <person name="Druzhinina I.S."/>
        </authorList>
    </citation>
    <scope>NUCLEOTIDE SEQUENCE [LARGE SCALE GENOMIC DNA]</scope>
    <source>
        <strain evidence="1 2">ATCC 18648</strain>
    </source>
</reference>
<dbReference type="Proteomes" id="UP000240760">
    <property type="component" value="Unassembled WGS sequence"/>
</dbReference>
<name>A0A2T4CEE8_TRILO</name>
<evidence type="ECO:0000313" key="2">
    <source>
        <dbReference type="Proteomes" id="UP000240760"/>
    </source>
</evidence>
<protein>
    <submittedName>
        <fullName evidence="1">Uncharacterized protein</fullName>
    </submittedName>
</protein>
<accession>A0A2T4CEE8</accession>
<dbReference type="AlphaFoldDB" id="A0A2T4CEE8"/>
<dbReference type="EMBL" id="KZ679127">
    <property type="protein sequence ID" value="PTB79898.1"/>
    <property type="molecule type" value="Genomic_DNA"/>
</dbReference>
<organism evidence="1 2">
    <name type="scientific">Trichoderma longibrachiatum ATCC 18648</name>
    <dbReference type="NCBI Taxonomy" id="983965"/>
    <lineage>
        <taxon>Eukaryota</taxon>
        <taxon>Fungi</taxon>
        <taxon>Dikarya</taxon>
        <taxon>Ascomycota</taxon>
        <taxon>Pezizomycotina</taxon>
        <taxon>Sordariomycetes</taxon>
        <taxon>Hypocreomycetidae</taxon>
        <taxon>Hypocreales</taxon>
        <taxon>Hypocreaceae</taxon>
        <taxon>Trichoderma</taxon>
    </lineage>
</organism>
<evidence type="ECO:0000313" key="1">
    <source>
        <dbReference type="EMBL" id="PTB79898.1"/>
    </source>
</evidence>
<proteinExistence type="predicted"/>
<sequence length="81" mass="9188">MKLQIPGPFKRGDLGPALSVRTVARSWRHRRWSYRGVNSLMKHNPTGGPASLLWFAVALTPSFSVDRASYNRDTARDFDQD</sequence>
<gene>
    <name evidence="1" type="ORF">M440DRAFT_1397176</name>
</gene>
<keyword evidence="2" id="KW-1185">Reference proteome</keyword>